<feature type="region of interest" description="Disordered" evidence="1">
    <location>
        <begin position="341"/>
        <end position="388"/>
    </location>
</feature>
<evidence type="ECO:0000313" key="2">
    <source>
        <dbReference type="EMBL" id="KNC78100.1"/>
    </source>
</evidence>
<dbReference type="RefSeq" id="XP_014152002.1">
    <property type="nucleotide sequence ID" value="XM_014296527.1"/>
</dbReference>
<gene>
    <name evidence="2" type="ORF">SARC_09451</name>
</gene>
<organism evidence="2 3">
    <name type="scientific">Sphaeroforma arctica JP610</name>
    <dbReference type="NCBI Taxonomy" id="667725"/>
    <lineage>
        <taxon>Eukaryota</taxon>
        <taxon>Ichthyosporea</taxon>
        <taxon>Ichthyophonida</taxon>
        <taxon>Sphaeroforma</taxon>
    </lineage>
</organism>
<feature type="region of interest" description="Disordered" evidence="1">
    <location>
        <begin position="117"/>
        <end position="139"/>
    </location>
</feature>
<accession>A0A0L0FMW2</accession>
<feature type="compositionally biased region" description="Polar residues" evidence="1">
    <location>
        <begin position="366"/>
        <end position="377"/>
    </location>
</feature>
<protein>
    <submittedName>
        <fullName evidence="2">Uncharacterized protein</fullName>
    </submittedName>
</protein>
<dbReference type="AlphaFoldDB" id="A0A0L0FMW2"/>
<sequence>MKKLDKRECVGSSSDVKLCMSYLSPVAVRESDILYSGVGGSDKSHKGMSKCLAKSSPQQALYADDHFDWKDSSESDGHAECRDSVEGIRNGIGCGTEESYTSENVLVDQHSLNSGAWEDSSANDSGHKSRSGFVVRGSGRDITDGRLRDEFGENAGILDEASQQDLRASALGIPGARSFAGLGLRPVQIDPIVRSILEESDSVWNTITASMFDDDYDNGYREDNRKDVGKPPIRVAVQRIMEDNGLCDMYSDDDELRTEMLHMLDSMGAGYNVRSNPADLLPAIGALRTELLIEANFNTEGLRSALGLANQKDISNADDGVLDHNTLDSFNNENNWEGRRGLLGHSHANSEAEVESNSPKAIPPHISSQVESRSGAKTNVDMPLQAGS</sequence>
<reference evidence="2 3" key="1">
    <citation type="submission" date="2011-02" db="EMBL/GenBank/DDBJ databases">
        <title>The Genome Sequence of Sphaeroforma arctica JP610.</title>
        <authorList>
            <consortium name="The Broad Institute Genome Sequencing Platform"/>
            <person name="Russ C."/>
            <person name="Cuomo C."/>
            <person name="Young S.K."/>
            <person name="Zeng Q."/>
            <person name="Gargeya S."/>
            <person name="Alvarado L."/>
            <person name="Berlin A."/>
            <person name="Chapman S.B."/>
            <person name="Chen Z."/>
            <person name="Freedman E."/>
            <person name="Gellesch M."/>
            <person name="Goldberg J."/>
            <person name="Griggs A."/>
            <person name="Gujja S."/>
            <person name="Heilman E."/>
            <person name="Heiman D."/>
            <person name="Howarth C."/>
            <person name="Mehta T."/>
            <person name="Neiman D."/>
            <person name="Pearson M."/>
            <person name="Roberts A."/>
            <person name="Saif S."/>
            <person name="Shea T."/>
            <person name="Shenoy N."/>
            <person name="Sisk P."/>
            <person name="Stolte C."/>
            <person name="Sykes S."/>
            <person name="White J."/>
            <person name="Yandava C."/>
            <person name="Burger G."/>
            <person name="Gray M.W."/>
            <person name="Holland P.W.H."/>
            <person name="King N."/>
            <person name="Lang F.B.F."/>
            <person name="Roger A.J."/>
            <person name="Ruiz-Trillo I."/>
            <person name="Haas B."/>
            <person name="Nusbaum C."/>
            <person name="Birren B."/>
        </authorList>
    </citation>
    <scope>NUCLEOTIDE SEQUENCE [LARGE SCALE GENOMIC DNA]</scope>
    <source>
        <strain evidence="2 3">JP610</strain>
    </source>
</reference>
<evidence type="ECO:0000256" key="1">
    <source>
        <dbReference type="SAM" id="MobiDB-lite"/>
    </source>
</evidence>
<proteinExistence type="predicted"/>
<dbReference type="GeneID" id="25909955"/>
<evidence type="ECO:0000313" key="3">
    <source>
        <dbReference type="Proteomes" id="UP000054560"/>
    </source>
</evidence>
<name>A0A0L0FMW2_9EUKA</name>
<dbReference type="EMBL" id="KQ242558">
    <property type="protein sequence ID" value="KNC78100.1"/>
    <property type="molecule type" value="Genomic_DNA"/>
</dbReference>
<dbReference type="Proteomes" id="UP000054560">
    <property type="component" value="Unassembled WGS sequence"/>
</dbReference>
<keyword evidence="3" id="KW-1185">Reference proteome</keyword>